<sequence length="642" mass="73089">MAISQTSNKLILKPINLINLFTFTTTTATSFASPPSSSKCMMEENIKTAETIIHKWNIDRHSHSKFVSIFHENNKEAKVFIDCVKRLHKAMLFLASHNSKSDNLNVAQRLMQIAMKRLQKEFHFILTDNHQHLEPKSVAILSPSIIGTEEQQKMHVSLGKQPSAIAISNLRLIADAMISCGYSKECISMYKIVRKSTINEALFHLGIQPYTQSHIKSMTNASHFDNHVKIWLNAVQIAVKTLFNSEKFLCDHVFASHTAIRDLCFEKSSKEGALNLFMFPELLATRCNKLKSDTVFVLIDLYNSISDLWPEIESIFSNKSVSSVKIQALSSLHMLSNSIRTFIDNFHSSIQKNSSKLTVSGGGIHPLNNSVMTYLSSLADYSNGTTALTDDLQCKQHSLFVTSYLDSLNTDETSHVAVSATFECIILMLLCKLDMKSKFHNYTALSYLFLANNLHFIIEKVRVTNLKFILGDEWIAKHEEKLKEYVSSYQLVSWNKVFLCLPENAMESPEKVRDCFRRLCSTFEEVYGKQTSWIVVDEKMREKMKASIANKLVPAYGAFYAKHLMTLSGDERCMRMLTRLSPDNMEEYLSGLFLGTSTILRCSQTPHASRIVNITRFLSLSVMQENTVTRWWLNVPHVRGYL</sequence>
<organism evidence="6 7">
    <name type="scientific">Helianthus annuus</name>
    <name type="common">Common sunflower</name>
    <dbReference type="NCBI Taxonomy" id="4232"/>
    <lineage>
        <taxon>Eukaryota</taxon>
        <taxon>Viridiplantae</taxon>
        <taxon>Streptophyta</taxon>
        <taxon>Embryophyta</taxon>
        <taxon>Tracheophyta</taxon>
        <taxon>Spermatophyta</taxon>
        <taxon>Magnoliopsida</taxon>
        <taxon>eudicotyledons</taxon>
        <taxon>Gunneridae</taxon>
        <taxon>Pentapetalae</taxon>
        <taxon>asterids</taxon>
        <taxon>campanulids</taxon>
        <taxon>Asterales</taxon>
        <taxon>Asteraceae</taxon>
        <taxon>Asteroideae</taxon>
        <taxon>Heliantheae alliance</taxon>
        <taxon>Heliantheae</taxon>
        <taxon>Helianthus</taxon>
    </lineage>
</organism>
<dbReference type="Proteomes" id="UP000215914">
    <property type="component" value="Chromosome 7"/>
</dbReference>
<accession>A0A251UDF5</accession>
<proteinExistence type="inferred from homology"/>
<dbReference type="InterPro" id="IPR004140">
    <property type="entry name" value="Exo70"/>
</dbReference>
<dbReference type="GO" id="GO:0006887">
    <property type="term" value="P:exocytosis"/>
    <property type="evidence" value="ECO:0000318"/>
    <property type="project" value="GO_Central"/>
</dbReference>
<dbReference type="GO" id="GO:0005546">
    <property type="term" value="F:phosphatidylinositol-4,5-bisphosphate binding"/>
    <property type="evidence" value="ECO:0007669"/>
    <property type="project" value="InterPro"/>
</dbReference>
<dbReference type="GO" id="GO:0015031">
    <property type="term" value="P:protein transport"/>
    <property type="evidence" value="ECO:0007669"/>
    <property type="project" value="UniProtKB-KW"/>
</dbReference>
<reference evidence="6" key="2">
    <citation type="submission" date="2017-02" db="EMBL/GenBank/DDBJ databases">
        <title>Sunflower complete genome.</title>
        <authorList>
            <person name="Langlade N."/>
            <person name="Munos S."/>
        </authorList>
    </citation>
    <scope>NUCLEOTIDE SEQUENCE [LARGE SCALE GENOMIC DNA]</scope>
    <source>
        <tissue evidence="6">Leaves</tissue>
    </source>
</reference>
<dbReference type="Pfam" id="PF03081">
    <property type="entry name" value="Exo70_C"/>
    <property type="match status" value="1"/>
</dbReference>
<keyword evidence="2 3" id="KW-0813">Transport</keyword>
<dbReference type="OMA" id="CMMEENI"/>
<evidence type="ECO:0000313" key="6">
    <source>
        <dbReference type="EMBL" id="OTG21134.1"/>
    </source>
</evidence>
<feature type="domain" description="Exocyst complex subunit Exo70 C-terminal" evidence="4">
    <location>
        <begin position="230"/>
        <end position="590"/>
    </location>
</feature>
<keyword evidence="7" id="KW-1185">Reference proteome</keyword>
<dbReference type="Pfam" id="PF20669">
    <property type="entry name" value="Exo70_N"/>
    <property type="match status" value="1"/>
</dbReference>
<dbReference type="PANTHER" id="PTHR12542:SF26">
    <property type="entry name" value="EXOCYST SUBUNIT EXO70 FAMILY PROTEIN"/>
    <property type="match status" value="1"/>
</dbReference>
<evidence type="ECO:0000256" key="1">
    <source>
        <dbReference type="ARBA" id="ARBA00006756"/>
    </source>
</evidence>
<dbReference type="Gene3D" id="1.20.1280.170">
    <property type="entry name" value="Exocyst complex component Exo70"/>
    <property type="match status" value="1"/>
</dbReference>
<dbReference type="EMBL" id="MNCJ02000322">
    <property type="protein sequence ID" value="KAF5799928.1"/>
    <property type="molecule type" value="Genomic_DNA"/>
</dbReference>
<name>A0A251UDF5_HELAN</name>
<comment type="similarity">
    <text evidence="1 3">Belongs to the EXO70 family.</text>
</comment>
<dbReference type="SUPFAM" id="SSF74788">
    <property type="entry name" value="Cullin repeat-like"/>
    <property type="match status" value="1"/>
</dbReference>
<protein>
    <recommendedName>
        <fullName evidence="3">Exocyst subunit Exo70 family protein</fullName>
    </recommendedName>
</protein>
<dbReference type="InParanoid" id="A0A251UDF5"/>
<evidence type="ECO:0000313" key="7">
    <source>
        <dbReference type="Proteomes" id="UP000215914"/>
    </source>
</evidence>
<dbReference type="InterPro" id="IPR016159">
    <property type="entry name" value="Cullin_repeat-like_dom_sf"/>
</dbReference>
<dbReference type="STRING" id="4232.A0A251UDF5"/>
<reference evidence="5" key="3">
    <citation type="submission" date="2020-06" db="EMBL/GenBank/DDBJ databases">
        <title>Helianthus annuus Genome sequencing and assembly Release 2.</title>
        <authorList>
            <person name="Gouzy J."/>
            <person name="Langlade N."/>
            <person name="Munos S."/>
        </authorList>
    </citation>
    <scope>NUCLEOTIDE SEQUENCE</scope>
    <source>
        <tissue evidence="5">Leaves</tissue>
    </source>
</reference>
<dbReference type="OrthoDB" id="1922221at2759"/>
<keyword evidence="3" id="KW-0653">Protein transport</keyword>
<keyword evidence="3" id="KW-0268">Exocytosis</keyword>
<evidence type="ECO:0000259" key="4">
    <source>
        <dbReference type="Pfam" id="PF03081"/>
    </source>
</evidence>
<evidence type="ECO:0000256" key="2">
    <source>
        <dbReference type="ARBA" id="ARBA00022448"/>
    </source>
</evidence>
<evidence type="ECO:0000313" key="5">
    <source>
        <dbReference type="EMBL" id="KAF5799928.1"/>
    </source>
</evidence>
<gene>
    <name evidence="6" type="ORF">HannXRQ_Chr07g0200801</name>
    <name evidence="5" type="ORF">HanXRQr2_Chr07g0310141</name>
</gene>
<comment type="function">
    <text evidence="3">Component of the exocyst complex.</text>
</comment>
<reference evidence="5 7" key="1">
    <citation type="journal article" date="2017" name="Nature">
        <title>The sunflower genome provides insights into oil metabolism, flowering and Asterid evolution.</title>
        <authorList>
            <person name="Badouin H."/>
            <person name="Gouzy J."/>
            <person name="Grassa C.J."/>
            <person name="Murat F."/>
            <person name="Staton S.E."/>
            <person name="Cottret L."/>
            <person name="Lelandais-Briere C."/>
            <person name="Owens G.L."/>
            <person name="Carrere S."/>
            <person name="Mayjonade B."/>
            <person name="Legrand L."/>
            <person name="Gill N."/>
            <person name="Kane N.C."/>
            <person name="Bowers J.E."/>
            <person name="Hubner S."/>
            <person name="Bellec A."/>
            <person name="Berard A."/>
            <person name="Berges H."/>
            <person name="Blanchet N."/>
            <person name="Boniface M.C."/>
            <person name="Brunel D."/>
            <person name="Catrice O."/>
            <person name="Chaidir N."/>
            <person name="Claudel C."/>
            <person name="Donnadieu C."/>
            <person name="Faraut T."/>
            <person name="Fievet G."/>
            <person name="Helmstetter N."/>
            <person name="King M."/>
            <person name="Knapp S.J."/>
            <person name="Lai Z."/>
            <person name="Le Paslier M.C."/>
            <person name="Lippi Y."/>
            <person name="Lorenzon L."/>
            <person name="Mandel J.R."/>
            <person name="Marage G."/>
            <person name="Marchand G."/>
            <person name="Marquand E."/>
            <person name="Bret-Mestries E."/>
            <person name="Morien E."/>
            <person name="Nambeesan S."/>
            <person name="Nguyen T."/>
            <person name="Pegot-Espagnet P."/>
            <person name="Pouilly N."/>
            <person name="Raftis F."/>
            <person name="Sallet E."/>
            <person name="Schiex T."/>
            <person name="Thomas J."/>
            <person name="Vandecasteele C."/>
            <person name="Vares D."/>
            <person name="Vear F."/>
            <person name="Vautrin S."/>
            <person name="Crespi M."/>
            <person name="Mangin B."/>
            <person name="Burke J.M."/>
            <person name="Salse J."/>
            <person name="Munos S."/>
            <person name="Vincourt P."/>
            <person name="Rieseberg L.H."/>
            <person name="Langlade N.B."/>
        </authorList>
    </citation>
    <scope>NUCLEOTIDE SEQUENCE [LARGE SCALE GENOMIC DNA]</scope>
    <source>
        <strain evidence="7">cv. SF193</strain>
        <tissue evidence="5">Leaves</tissue>
    </source>
</reference>
<dbReference type="GO" id="GO:0000145">
    <property type="term" value="C:exocyst"/>
    <property type="evidence" value="ECO:0000318"/>
    <property type="project" value="GO_Central"/>
</dbReference>
<evidence type="ECO:0000256" key="3">
    <source>
        <dbReference type="RuleBase" id="RU365026"/>
    </source>
</evidence>
<dbReference type="Gramene" id="mRNA:HanXRQr2_Chr07g0310141">
    <property type="protein sequence ID" value="CDS:HanXRQr2_Chr07g0310141.1"/>
    <property type="gene ID" value="HanXRQr2_Chr07g0310141"/>
</dbReference>
<dbReference type="PANTHER" id="PTHR12542">
    <property type="entry name" value="EXOCYST COMPLEX PROTEIN EXO70"/>
    <property type="match status" value="1"/>
</dbReference>
<dbReference type="InterPro" id="IPR046364">
    <property type="entry name" value="Exo70_C"/>
</dbReference>
<dbReference type="EMBL" id="CM007896">
    <property type="protein sequence ID" value="OTG21134.1"/>
    <property type="molecule type" value="Genomic_DNA"/>
</dbReference>
<dbReference type="AlphaFoldDB" id="A0A251UDF5"/>